<feature type="domain" description="TRAF-type" evidence="9">
    <location>
        <begin position="25"/>
        <end position="78"/>
    </location>
</feature>
<comment type="subcellular location">
    <subcellularLocation>
        <location evidence="1">Cytoplasm</location>
    </subcellularLocation>
</comment>
<organism evidence="10 11">
    <name type="scientific">Lasius niger</name>
    <name type="common">Black garden ant</name>
    <dbReference type="NCBI Taxonomy" id="67767"/>
    <lineage>
        <taxon>Eukaryota</taxon>
        <taxon>Metazoa</taxon>
        <taxon>Ecdysozoa</taxon>
        <taxon>Arthropoda</taxon>
        <taxon>Hexapoda</taxon>
        <taxon>Insecta</taxon>
        <taxon>Pterygota</taxon>
        <taxon>Neoptera</taxon>
        <taxon>Endopterygota</taxon>
        <taxon>Hymenoptera</taxon>
        <taxon>Apocrita</taxon>
        <taxon>Aculeata</taxon>
        <taxon>Formicoidea</taxon>
        <taxon>Formicidae</taxon>
        <taxon>Formicinae</taxon>
        <taxon>Lasius</taxon>
        <taxon>Lasius</taxon>
    </lineage>
</organism>
<sequence length="301" mass="34368">MGSVVYCIHYKDGCKWSDELRKLKAHLNTCKHDAVPCGNKCGAMIPRVLMEDHLKYTCAQRRARCDFCAKEFTGHTLEKHMGTCGYEPLYCENKCGMKVQRRHLGQHKLGECAKRLVACRYCNKEFVFDTLGAHHTKCGRFPVACPHRCETAVLPREDLEVHLKDHCTTHLLSCTFKDAGCRFKASIFLNGNGTGEGSHISIYIKILPGEYDALLRWPFSHSVSFTMFDQTVIAEKACNIVESFIPDPTWKNFQRPSREPDSLGFGFPRFVSHEMVKKRHFVKDDTMFIRVKVDPSKIVAV</sequence>
<dbReference type="InterPro" id="IPR002083">
    <property type="entry name" value="MATH/TRAF_dom"/>
</dbReference>
<dbReference type="FunFam" id="3.30.40.10:FF:000169">
    <property type="entry name" value="TNF receptor-associated factor"/>
    <property type="match status" value="1"/>
</dbReference>
<feature type="domain" description="MATH" evidence="8">
    <location>
        <begin position="156"/>
        <end position="293"/>
    </location>
</feature>
<dbReference type="InterPro" id="IPR001293">
    <property type="entry name" value="Znf_TRAF"/>
</dbReference>
<dbReference type="InterPro" id="IPR013087">
    <property type="entry name" value="Znf_C2H2_type"/>
</dbReference>
<evidence type="ECO:0000256" key="6">
    <source>
        <dbReference type="ARBA" id="ARBA00022833"/>
    </source>
</evidence>
<accession>A0A0J7KMC2</accession>
<dbReference type="EMBL" id="LBMM01005599">
    <property type="protein sequence ID" value="KMQ91394.1"/>
    <property type="molecule type" value="Genomic_DNA"/>
</dbReference>
<keyword evidence="11" id="KW-1185">Reference proteome</keyword>
<dbReference type="FunFam" id="3.30.40.10:FF:000121">
    <property type="entry name" value="TNF receptor-associated factor"/>
    <property type="match status" value="2"/>
</dbReference>
<dbReference type="GO" id="GO:0005164">
    <property type="term" value="F:tumor necrosis factor receptor binding"/>
    <property type="evidence" value="ECO:0007669"/>
    <property type="project" value="TreeGrafter"/>
</dbReference>
<dbReference type="STRING" id="67767.A0A0J7KMC2"/>
<feature type="zinc finger region" description="TRAF-type" evidence="7">
    <location>
        <begin position="25"/>
        <end position="78"/>
    </location>
</feature>
<proteinExistence type="predicted"/>
<evidence type="ECO:0000313" key="10">
    <source>
        <dbReference type="EMBL" id="KMQ91394.1"/>
    </source>
</evidence>
<dbReference type="PANTHER" id="PTHR10131:SF94">
    <property type="entry name" value="TNF RECEPTOR-ASSOCIATED FACTOR 4"/>
    <property type="match status" value="1"/>
</dbReference>
<feature type="domain" description="TRAF-type" evidence="9">
    <location>
        <begin position="80"/>
        <end position="131"/>
    </location>
</feature>
<dbReference type="Pfam" id="PF02176">
    <property type="entry name" value="zf-TRAF"/>
    <property type="match status" value="1"/>
</dbReference>
<feature type="zinc finger region" description="TRAF-type" evidence="7">
    <location>
        <begin position="80"/>
        <end position="131"/>
    </location>
</feature>
<dbReference type="Pfam" id="PF21355">
    <property type="entry name" value="TRAF-mep_MATH"/>
    <property type="match status" value="1"/>
</dbReference>
<keyword evidence="10" id="KW-0675">Receptor</keyword>
<evidence type="ECO:0000256" key="3">
    <source>
        <dbReference type="ARBA" id="ARBA00022723"/>
    </source>
</evidence>
<keyword evidence="6 7" id="KW-0862">Zinc</keyword>
<dbReference type="Gene3D" id="3.30.40.10">
    <property type="entry name" value="Zinc/RING finger domain, C3HC4 (zinc finger)"/>
    <property type="match status" value="2"/>
</dbReference>
<dbReference type="PROSITE" id="PS50145">
    <property type="entry name" value="ZF_TRAF"/>
    <property type="match status" value="3"/>
</dbReference>
<keyword evidence="5 7" id="KW-0863">Zinc-finger</keyword>
<feature type="domain" description="TRAF-type" evidence="9">
    <location>
        <begin position="133"/>
        <end position="182"/>
    </location>
</feature>
<dbReference type="OrthoDB" id="5574452at2759"/>
<reference evidence="10 11" key="1">
    <citation type="submission" date="2015-04" db="EMBL/GenBank/DDBJ databases">
        <title>Lasius niger genome sequencing.</title>
        <authorList>
            <person name="Konorov E.A."/>
            <person name="Nikitin M.A."/>
            <person name="Kirill M.V."/>
            <person name="Chang P."/>
        </authorList>
    </citation>
    <scope>NUCLEOTIDE SEQUENCE [LARGE SCALE GENOMIC DNA]</scope>
    <source>
        <tissue evidence="10">Whole</tissue>
    </source>
</reference>
<evidence type="ECO:0000256" key="2">
    <source>
        <dbReference type="ARBA" id="ARBA00022490"/>
    </source>
</evidence>
<dbReference type="GO" id="GO:0008270">
    <property type="term" value="F:zinc ion binding"/>
    <property type="evidence" value="ECO:0007669"/>
    <property type="project" value="UniProtKB-KW"/>
</dbReference>
<evidence type="ECO:0000313" key="11">
    <source>
        <dbReference type="Proteomes" id="UP000036403"/>
    </source>
</evidence>
<dbReference type="PANTHER" id="PTHR10131">
    <property type="entry name" value="TNF RECEPTOR ASSOCIATED FACTOR"/>
    <property type="match status" value="1"/>
</dbReference>
<name>A0A0J7KMC2_LASNI</name>
<dbReference type="InterPro" id="IPR013083">
    <property type="entry name" value="Znf_RING/FYVE/PHD"/>
</dbReference>
<feature type="zinc finger region" description="TRAF-type" evidence="7">
    <location>
        <begin position="133"/>
        <end position="182"/>
    </location>
</feature>
<dbReference type="PaxDb" id="67767-A0A0J7KMC2"/>
<keyword evidence="4" id="KW-0677">Repeat</keyword>
<evidence type="ECO:0000259" key="9">
    <source>
        <dbReference type="PROSITE" id="PS50145"/>
    </source>
</evidence>
<dbReference type="GO" id="GO:0005737">
    <property type="term" value="C:cytoplasm"/>
    <property type="evidence" value="ECO:0007669"/>
    <property type="project" value="UniProtKB-SubCell"/>
</dbReference>
<dbReference type="SUPFAM" id="SSF49599">
    <property type="entry name" value="TRAF domain-like"/>
    <property type="match status" value="4"/>
</dbReference>
<dbReference type="InterPro" id="IPR008974">
    <property type="entry name" value="TRAF-like"/>
</dbReference>
<dbReference type="InterPro" id="IPR049342">
    <property type="entry name" value="TRAF1-6_MATH_dom"/>
</dbReference>
<evidence type="ECO:0000256" key="5">
    <source>
        <dbReference type="ARBA" id="ARBA00022771"/>
    </source>
</evidence>
<dbReference type="Gene3D" id="2.60.210.10">
    <property type="entry name" value="Apoptosis, Tumor Necrosis Factor Receptor Associated Protein 2, Chain A"/>
    <property type="match status" value="1"/>
</dbReference>
<evidence type="ECO:0000256" key="7">
    <source>
        <dbReference type="PROSITE-ProRule" id="PRU00207"/>
    </source>
</evidence>
<dbReference type="Proteomes" id="UP000036403">
    <property type="component" value="Unassembled WGS sequence"/>
</dbReference>
<dbReference type="GO" id="GO:0043122">
    <property type="term" value="P:regulation of canonical NF-kappaB signal transduction"/>
    <property type="evidence" value="ECO:0007669"/>
    <property type="project" value="TreeGrafter"/>
</dbReference>
<evidence type="ECO:0000256" key="1">
    <source>
        <dbReference type="ARBA" id="ARBA00004496"/>
    </source>
</evidence>
<dbReference type="GO" id="GO:0031625">
    <property type="term" value="F:ubiquitin protein ligase binding"/>
    <property type="evidence" value="ECO:0007669"/>
    <property type="project" value="TreeGrafter"/>
</dbReference>
<evidence type="ECO:0000256" key="4">
    <source>
        <dbReference type="ARBA" id="ARBA00022737"/>
    </source>
</evidence>
<keyword evidence="3 7" id="KW-0479">Metal-binding</keyword>
<protein>
    <submittedName>
        <fullName evidence="10">Tnf receptor-associated factor 4</fullName>
    </submittedName>
</protein>
<gene>
    <name evidence="10" type="ORF">RF55_8749</name>
</gene>
<dbReference type="AlphaFoldDB" id="A0A0J7KMC2"/>
<evidence type="ECO:0000259" key="8">
    <source>
        <dbReference type="PROSITE" id="PS50144"/>
    </source>
</evidence>
<dbReference type="PROSITE" id="PS50144">
    <property type="entry name" value="MATH"/>
    <property type="match status" value="1"/>
</dbReference>
<keyword evidence="2" id="KW-0963">Cytoplasm</keyword>
<dbReference type="PROSITE" id="PS00028">
    <property type="entry name" value="ZINC_FINGER_C2H2_1"/>
    <property type="match status" value="1"/>
</dbReference>
<comment type="caution">
    <text evidence="10">The sequence shown here is derived from an EMBL/GenBank/DDBJ whole genome shotgun (WGS) entry which is preliminary data.</text>
</comment>